<dbReference type="RefSeq" id="WP_117908239.1">
    <property type="nucleotide sequence ID" value="NZ_JBBNGR010000005.1"/>
</dbReference>
<dbReference type="GO" id="GO:0006310">
    <property type="term" value="P:DNA recombination"/>
    <property type="evidence" value="ECO:0007669"/>
    <property type="project" value="InterPro"/>
</dbReference>
<dbReference type="InterPro" id="IPR001668">
    <property type="entry name" value="Mob_Pre"/>
</dbReference>
<protein>
    <submittedName>
        <fullName evidence="3">Mobilization protein</fullName>
    </submittedName>
</protein>
<dbReference type="Proteomes" id="UP000286186">
    <property type="component" value="Unassembled WGS sequence"/>
</dbReference>
<gene>
    <name evidence="3" type="ORF">DW652_02415</name>
</gene>
<reference evidence="3 4" key="1">
    <citation type="submission" date="2018-08" db="EMBL/GenBank/DDBJ databases">
        <title>A genome reference for cultivated species of the human gut microbiota.</title>
        <authorList>
            <person name="Zou Y."/>
            <person name="Xue W."/>
            <person name="Luo G."/>
        </authorList>
    </citation>
    <scope>NUCLEOTIDE SEQUENCE [LARGE SCALE GENOMIC DNA]</scope>
    <source>
        <strain evidence="3 4">AM23-22</strain>
    </source>
</reference>
<evidence type="ECO:0000256" key="2">
    <source>
        <dbReference type="SAM" id="Coils"/>
    </source>
</evidence>
<name>A0A414RAW3_9FIRM</name>
<dbReference type="Gene3D" id="3.30.930.30">
    <property type="match status" value="1"/>
</dbReference>
<sequence>MDKLSYSAHLSNGDHAINSKAKLSGVAKHNLRKYHSKDYNKENIVVLCGTDKLMEDVKKVYKEQFDESVKKYNQKQTRDDRKIDDYFEKVCNSKNKDIAVELIFQLGDKDYWDRNEEKKKNMDVAFEQILKELQKQAPDLVVANAVVHRDEASPHMHVVAVPVGRGFKNGMETQVSKRKVCTKEFLEDVLQGSMRKFVSANLFTWISELNLKRKEFGRNHDLSVAEYKVKAETERAEKLAKENAESEKELNETIAKQIVAEKELKDTYKELEVVGDVADLGKNIKKLETMVRKGPDAPKGMMTAKGYREKVVIPFIDKLYGVFRNVVDFAKGCFAQLKEVTEKYHEVSEINESLRRQNSNLREQIEDQEKEIDELYDSKEKLGYFETFLRKEDYDKVIEMGEEQDKIRTRSR</sequence>
<organism evidence="3 4">
    <name type="scientific">Eubacterium ventriosum</name>
    <dbReference type="NCBI Taxonomy" id="39496"/>
    <lineage>
        <taxon>Bacteria</taxon>
        <taxon>Bacillati</taxon>
        <taxon>Bacillota</taxon>
        <taxon>Clostridia</taxon>
        <taxon>Eubacteriales</taxon>
        <taxon>Eubacteriaceae</taxon>
        <taxon>Eubacterium</taxon>
    </lineage>
</organism>
<dbReference type="Pfam" id="PF01076">
    <property type="entry name" value="Mob_Pre"/>
    <property type="match status" value="1"/>
</dbReference>
<accession>A0A414RAW3</accession>
<dbReference type="GO" id="GO:0003677">
    <property type="term" value="F:DNA binding"/>
    <property type="evidence" value="ECO:0007669"/>
    <property type="project" value="InterPro"/>
</dbReference>
<feature type="coiled-coil region" evidence="2">
    <location>
        <begin position="229"/>
        <end position="256"/>
    </location>
</feature>
<keyword evidence="2" id="KW-0175">Coiled coil</keyword>
<evidence type="ECO:0000313" key="3">
    <source>
        <dbReference type="EMBL" id="RHF90161.1"/>
    </source>
</evidence>
<evidence type="ECO:0000313" key="4">
    <source>
        <dbReference type="Proteomes" id="UP000286186"/>
    </source>
</evidence>
<evidence type="ECO:0000256" key="1">
    <source>
        <dbReference type="ARBA" id="ARBA00010657"/>
    </source>
</evidence>
<comment type="similarity">
    <text evidence="1">Belongs to the plasmid mobilization pre family.</text>
</comment>
<proteinExistence type="inferred from homology"/>
<comment type="caution">
    <text evidence="3">The sequence shown here is derived from an EMBL/GenBank/DDBJ whole genome shotgun (WGS) entry which is preliminary data.</text>
</comment>
<feature type="coiled-coil region" evidence="2">
    <location>
        <begin position="337"/>
        <end position="378"/>
    </location>
</feature>
<dbReference type="CDD" id="cd17242">
    <property type="entry name" value="MobM_relaxase"/>
    <property type="match status" value="1"/>
</dbReference>
<dbReference type="AlphaFoldDB" id="A0A414RAW3"/>
<dbReference type="EMBL" id="QRHR01000002">
    <property type="protein sequence ID" value="RHF90161.1"/>
    <property type="molecule type" value="Genomic_DNA"/>
</dbReference>